<feature type="binding site" evidence="12">
    <location>
        <position position="239"/>
    </location>
    <ligand>
        <name>substrate</name>
    </ligand>
</feature>
<keyword evidence="8 12" id="KW-0067">ATP-binding</keyword>
<evidence type="ECO:0000256" key="3">
    <source>
        <dbReference type="ARBA" id="ARBA00016943"/>
    </source>
</evidence>
<dbReference type="InterPro" id="IPR002173">
    <property type="entry name" value="Carboh/pur_kinase_PfkB_CS"/>
</dbReference>
<dbReference type="InterPro" id="IPR011611">
    <property type="entry name" value="PfkB_dom"/>
</dbReference>
<organism evidence="14 15">
    <name type="scientific">Virgibacillus necropolis</name>
    <dbReference type="NCBI Taxonomy" id="163877"/>
    <lineage>
        <taxon>Bacteria</taxon>
        <taxon>Bacillati</taxon>
        <taxon>Bacillota</taxon>
        <taxon>Bacilli</taxon>
        <taxon>Bacillales</taxon>
        <taxon>Bacillaceae</taxon>
        <taxon>Virgibacillus</taxon>
    </lineage>
</organism>
<dbReference type="CDD" id="cd01174">
    <property type="entry name" value="ribokinase"/>
    <property type="match status" value="1"/>
</dbReference>
<evidence type="ECO:0000256" key="7">
    <source>
        <dbReference type="ARBA" id="ARBA00022777"/>
    </source>
</evidence>
<dbReference type="Gene3D" id="3.40.1190.20">
    <property type="match status" value="1"/>
</dbReference>
<accession>A0A221MIJ0</accession>
<sequence>MKKPIVCVVGSINMDLTVSTKEMPMQGETTIGGEFATYPGGKGANQAVAAARLGANVNMIGAVGKDPFGETLLKHLKSEGVSVSGIHTIPDIATGVATIILTENDNRIIVSSGANRMVTPEVVELYRSLIEESDVLLLQLEIPIETVMYAARLAHACNIPVVVNPAPYQDLPIELVEKVTYLTPNEIEKESMKKHFNTSSNRKTITTRGDSGVQFFEGDEKKYLPSHHVKVIDTTGAGDTFNGALALKLGNGEKVSDAIMFANAAAALSITKVGAQGGMPTMKEVEEFLREEVK</sequence>
<feature type="binding site" evidence="12">
    <location>
        <position position="272"/>
    </location>
    <ligand>
        <name>K(+)</name>
        <dbReference type="ChEBI" id="CHEBI:29103"/>
    </ligand>
</feature>
<comment type="pathway">
    <text evidence="12">Carbohydrate metabolism; D-ribose degradation; D-ribose 5-phosphate from beta-D-ribopyranose: step 2/2.</text>
</comment>
<keyword evidence="10 12" id="KW-0630">Potassium</keyword>
<comment type="subcellular location">
    <subcellularLocation>
        <location evidence="12">Cytoplasm</location>
    </subcellularLocation>
</comment>
<name>A0A221MIJ0_9BACI</name>
<evidence type="ECO:0000256" key="1">
    <source>
        <dbReference type="ARBA" id="ARBA00005380"/>
    </source>
</evidence>
<dbReference type="UniPathway" id="UPA00916">
    <property type="reaction ID" value="UER00889"/>
</dbReference>
<evidence type="ECO:0000259" key="13">
    <source>
        <dbReference type="Pfam" id="PF00294"/>
    </source>
</evidence>
<comment type="activity regulation">
    <text evidence="12">Activated by a monovalent cation that binds near, but not in, the active site. The most likely occupant of the site in vivo is potassium. Ion binding induces a conformational change that may alter substrate affinity.</text>
</comment>
<evidence type="ECO:0000256" key="2">
    <source>
        <dbReference type="ARBA" id="ARBA00012035"/>
    </source>
</evidence>
<dbReference type="EC" id="2.7.1.15" evidence="2 12"/>
<keyword evidence="6 12" id="KW-0547">Nucleotide-binding</keyword>
<dbReference type="InterPro" id="IPR011877">
    <property type="entry name" value="Ribokinase"/>
</dbReference>
<feature type="binding site" evidence="12">
    <location>
        <position position="263"/>
    </location>
    <ligand>
        <name>ATP</name>
        <dbReference type="ChEBI" id="CHEBI:30616"/>
    </ligand>
</feature>
<feature type="binding site" evidence="12">
    <location>
        <begin position="13"/>
        <end position="15"/>
    </location>
    <ligand>
        <name>substrate</name>
    </ligand>
</feature>
<dbReference type="KEGG" id="vne:CFK40_17450"/>
<evidence type="ECO:0000256" key="11">
    <source>
        <dbReference type="ARBA" id="ARBA00023277"/>
    </source>
</evidence>
<keyword evidence="5 12" id="KW-0479">Metal-binding</keyword>
<evidence type="ECO:0000313" key="14">
    <source>
        <dbReference type="EMBL" id="ASN07446.1"/>
    </source>
</evidence>
<evidence type="ECO:0000256" key="8">
    <source>
        <dbReference type="ARBA" id="ARBA00022840"/>
    </source>
</evidence>
<gene>
    <name evidence="12 14" type="primary">rbsK</name>
    <name evidence="14" type="ORF">CFK40_17450</name>
</gene>
<comment type="subunit">
    <text evidence="12">Homodimer.</text>
</comment>
<dbReference type="GO" id="GO:0005524">
    <property type="term" value="F:ATP binding"/>
    <property type="evidence" value="ECO:0007669"/>
    <property type="project" value="UniProtKB-UniRule"/>
</dbReference>
<dbReference type="PROSITE" id="PS00584">
    <property type="entry name" value="PFKB_KINASES_2"/>
    <property type="match status" value="1"/>
</dbReference>
<feature type="binding site" evidence="12">
    <location>
        <position position="274"/>
    </location>
    <ligand>
        <name>K(+)</name>
        <dbReference type="ChEBI" id="CHEBI:29103"/>
    </ligand>
</feature>
<dbReference type="SUPFAM" id="SSF53613">
    <property type="entry name" value="Ribokinase-like"/>
    <property type="match status" value="1"/>
</dbReference>
<dbReference type="HAMAP" id="MF_01987">
    <property type="entry name" value="Ribokinase"/>
    <property type="match status" value="1"/>
</dbReference>
<keyword evidence="7 12" id="KW-0418">Kinase</keyword>
<comment type="catalytic activity">
    <reaction evidence="12">
        <text>D-ribose + ATP = D-ribose 5-phosphate + ADP + H(+)</text>
        <dbReference type="Rhea" id="RHEA:13697"/>
        <dbReference type="ChEBI" id="CHEBI:15378"/>
        <dbReference type="ChEBI" id="CHEBI:30616"/>
        <dbReference type="ChEBI" id="CHEBI:47013"/>
        <dbReference type="ChEBI" id="CHEBI:78346"/>
        <dbReference type="ChEBI" id="CHEBI:456216"/>
        <dbReference type="EC" id="2.7.1.15"/>
    </reaction>
</comment>
<keyword evidence="9 12" id="KW-0460">Magnesium</keyword>
<dbReference type="OrthoDB" id="9775849at2"/>
<protein>
    <recommendedName>
        <fullName evidence="3 12">Ribokinase</fullName>
        <shortName evidence="12">RK</shortName>
        <ecNumber evidence="2 12">2.7.1.15</ecNumber>
    </recommendedName>
</protein>
<dbReference type="NCBIfam" id="TIGR02152">
    <property type="entry name" value="D_ribokin_bact"/>
    <property type="match status" value="1"/>
</dbReference>
<comment type="similarity">
    <text evidence="1">Belongs to the carbohydrate kinase pfkB family.</text>
</comment>
<feature type="binding site" evidence="12">
    <location>
        <position position="269"/>
    </location>
    <ligand>
        <name>K(+)</name>
        <dbReference type="ChEBI" id="CHEBI:29103"/>
    </ligand>
</feature>
<dbReference type="Proteomes" id="UP000204391">
    <property type="component" value="Chromosome"/>
</dbReference>
<dbReference type="PANTHER" id="PTHR10584:SF166">
    <property type="entry name" value="RIBOKINASE"/>
    <property type="match status" value="1"/>
</dbReference>
<dbReference type="GO" id="GO:0046872">
    <property type="term" value="F:metal ion binding"/>
    <property type="evidence" value="ECO:0007669"/>
    <property type="project" value="UniProtKB-KW"/>
</dbReference>
<evidence type="ECO:0000256" key="6">
    <source>
        <dbReference type="ARBA" id="ARBA00022741"/>
    </source>
</evidence>
<feature type="active site" description="Proton acceptor" evidence="12">
    <location>
        <position position="239"/>
    </location>
</feature>
<feature type="binding site" evidence="12">
    <location>
        <position position="235"/>
    </location>
    <ligand>
        <name>K(+)</name>
        <dbReference type="ChEBI" id="CHEBI:29103"/>
    </ligand>
</feature>
<evidence type="ECO:0000313" key="15">
    <source>
        <dbReference type="Proteomes" id="UP000204391"/>
    </source>
</evidence>
<keyword evidence="12" id="KW-0963">Cytoplasm</keyword>
<keyword evidence="15" id="KW-1185">Reference proteome</keyword>
<dbReference type="Pfam" id="PF00294">
    <property type="entry name" value="PfkB"/>
    <property type="match status" value="1"/>
</dbReference>
<feature type="binding site" evidence="12">
    <location>
        <begin position="207"/>
        <end position="212"/>
    </location>
    <ligand>
        <name>ATP</name>
        <dbReference type="ChEBI" id="CHEBI:30616"/>
    </ligand>
</feature>
<comment type="function">
    <text evidence="12">Catalyzes the phosphorylation of ribose at O-5 in a reaction requiring ATP and magnesium. The resulting D-ribose-5-phosphate can then be used either for sythesis of nucleotides, histidine, and tryptophan, or as a component of the pentose phosphate pathway.</text>
</comment>
<feature type="binding site" evidence="12">
    <location>
        <position position="141"/>
    </location>
    <ligand>
        <name>substrate</name>
    </ligand>
</feature>
<dbReference type="PRINTS" id="PR00990">
    <property type="entry name" value="RIBOKINASE"/>
</dbReference>
<dbReference type="PANTHER" id="PTHR10584">
    <property type="entry name" value="SUGAR KINASE"/>
    <property type="match status" value="1"/>
</dbReference>
<feature type="domain" description="Carbohydrate kinase PfkB" evidence="13">
    <location>
        <begin position="6"/>
        <end position="281"/>
    </location>
</feature>
<proteinExistence type="inferred from homology"/>
<feature type="binding site" evidence="12">
    <location>
        <begin position="238"/>
        <end position="239"/>
    </location>
    <ligand>
        <name>ATP</name>
        <dbReference type="ChEBI" id="CHEBI:30616"/>
    </ligand>
</feature>
<evidence type="ECO:0000256" key="12">
    <source>
        <dbReference type="HAMAP-Rule" id="MF_01987"/>
    </source>
</evidence>
<comment type="cofactor">
    <cofactor evidence="12">
        <name>Mg(2+)</name>
        <dbReference type="ChEBI" id="CHEBI:18420"/>
    </cofactor>
    <text evidence="12">Requires a divalent cation, most likely magnesium in vivo, as an electrophilic catalyst to aid phosphoryl group transfer. It is the chelate of the metal and the nucleotide that is the actual substrate.</text>
</comment>
<reference evidence="14 15" key="1">
    <citation type="journal article" date="2003" name="Int. J. Syst. Evol. Microbiol.">
        <title>Virgibacillus carmonensis sp. nov., Virgibacillus necropolis sp. nov. and Virgibacillus picturae sp. nov., three novel species isolated from deteriorated mural paintings, transfer of the species of the genus salibacillus to Virgibacillus, as Virgibacillus marismortui comb. nov. and Virgibacillus salexigens comb. nov., and emended description of the genus Virgibacillus.</title>
        <authorList>
            <person name="Heyrman J."/>
            <person name="Logan N.A."/>
            <person name="Busse H.J."/>
            <person name="Balcaen A."/>
            <person name="Lebbe L."/>
            <person name="Rodriguez-Diaz M."/>
            <person name="Swings J."/>
            <person name="De Vos P."/>
        </authorList>
    </citation>
    <scope>NUCLEOTIDE SEQUENCE [LARGE SCALE GENOMIC DNA]</scope>
    <source>
        <strain evidence="14 15">LMG 19488</strain>
    </source>
</reference>
<dbReference type="GO" id="GO:0019303">
    <property type="term" value="P:D-ribose catabolic process"/>
    <property type="evidence" value="ECO:0007669"/>
    <property type="project" value="UniProtKB-UniRule"/>
</dbReference>
<dbReference type="AlphaFoldDB" id="A0A221MIJ0"/>
<dbReference type="GO" id="GO:0005829">
    <property type="term" value="C:cytosol"/>
    <property type="evidence" value="ECO:0007669"/>
    <property type="project" value="TreeGrafter"/>
</dbReference>
<evidence type="ECO:0000256" key="5">
    <source>
        <dbReference type="ARBA" id="ARBA00022723"/>
    </source>
</evidence>
<dbReference type="GO" id="GO:0004747">
    <property type="term" value="F:ribokinase activity"/>
    <property type="evidence" value="ECO:0007669"/>
    <property type="project" value="UniProtKB-UniRule"/>
</dbReference>
<dbReference type="InterPro" id="IPR029056">
    <property type="entry name" value="Ribokinase-like"/>
</dbReference>
<feature type="binding site" evidence="12">
    <location>
        <begin position="41"/>
        <end position="45"/>
    </location>
    <ligand>
        <name>substrate</name>
    </ligand>
</feature>
<keyword evidence="4 12" id="KW-0808">Transferase</keyword>
<dbReference type="InterPro" id="IPR002139">
    <property type="entry name" value="Ribo/fructo_kinase"/>
</dbReference>
<comment type="similarity">
    <text evidence="12">Belongs to the carbohydrate kinase PfkB family. Ribokinase subfamily.</text>
</comment>
<dbReference type="RefSeq" id="WP_089534438.1">
    <property type="nucleotide sequence ID" value="NZ_CP022437.1"/>
</dbReference>
<evidence type="ECO:0000256" key="4">
    <source>
        <dbReference type="ARBA" id="ARBA00022679"/>
    </source>
</evidence>
<feature type="binding site" evidence="12">
    <location>
        <position position="185"/>
    </location>
    <ligand>
        <name>ATP</name>
        <dbReference type="ChEBI" id="CHEBI:30616"/>
    </ligand>
</feature>
<evidence type="ECO:0000256" key="10">
    <source>
        <dbReference type="ARBA" id="ARBA00022958"/>
    </source>
</evidence>
<keyword evidence="11 12" id="KW-0119">Carbohydrate metabolism</keyword>
<feature type="binding site" evidence="12">
    <location>
        <position position="233"/>
    </location>
    <ligand>
        <name>K(+)</name>
        <dbReference type="ChEBI" id="CHEBI:29103"/>
    </ligand>
</feature>
<dbReference type="EMBL" id="CP022437">
    <property type="protein sequence ID" value="ASN07446.1"/>
    <property type="molecule type" value="Genomic_DNA"/>
</dbReference>
<evidence type="ECO:0000256" key="9">
    <source>
        <dbReference type="ARBA" id="ARBA00022842"/>
    </source>
</evidence>
<comment type="caution">
    <text evidence="12">Lacks conserved residue(s) required for the propagation of feature annotation.</text>
</comment>